<dbReference type="InterPro" id="IPR029068">
    <property type="entry name" value="Glyas_Bleomycin-R_OHBP_Dase"/>
</dbReference>
<gene>
    <name evidence="2" type="ORF">DB43_FS00080</name>
</gene>
<dbReference type="EMBL" id="JSAM01000062">
    <property type="protein sequence ID" value="KIA77767.1"/>
    <property type="molecule type" value="Genomic_DNA"/>
</dbReference>
<proteinExistence type="predicted"/>
<protein>
    <submittedName>
        <fullName evidence="2">Glyoxalase/bleomycin resistance protein/dioxygenase</fullName>
    </submittedName>
</protein>
<sequence length="124" mass="14208">MFNPALGFTLLFVTNPQKSSLFYQEILNLKPIEESPTFVMFALKNGVMLGLWSKYTAEPRVDAPAGALEICFATENVDALYEEWGKKHVTVVQKPTDMDFGRTFVVLDPDGHRIRIYKLHEEKR</sequence>
<dbReference type="GO" id="GO:0051213">
    <property type="term" value="F:dioxygenase activity"/>
    <property type="evidence" value="ECO:0007669"/>
    <property type="project" value="UniProtKB-KW"/>
</dbReference>
<organism evidence="2 3">
    <name type="scientific">Parachlamydia acanthamoebae</name>
    <dbReference type="NCBI Taxonomy" id="83552"/>
    <lineage>
        <taxon>Bacteria</taxon>
        <taxon>Pseudomonadati</taxon>
        <taxon>Chlamydiota</taxon>
        <taxon>Chlamydiia</taxon>
        <taxon>Parachlamydiales</taxon>
        <taxon>Parachlamydiaceae</taxon>
        <taxon>Parachlamydia</taxon>
    </lineage>
</organism>
<dbReference type="AlphaFoldDB" id="A0A0C1E9A6"/>
<evidence type="ECO:0000313" key="3">
    <source>
        <dbReference type="Proteomes" id="UP000031307"/>
    </source>
</evidence>
<dbReference type="Pfam" id="PF00903">
    <property type="entry name" value="Glyoxalase"/>
    <property type="match status" value="1"/>
</dbReference>
<dbReference type="InterPro" id="IPR037523">
    <property type="entry name" value="VOC_core"/>
</dbReference>
<dbReference type="PIRSF" id="PIRSF039020">
    <property type="entry name" value="EhpR"/>
    <property type="match status" value="1"/>
</dbReference>
<dbReference type="InterPro" id="IPR004360">
    <property type="entry name" value="Glyas_Fos-R_dOase_dom"/>
</dbReference>
<dbReference type="InterPro" id="IPR026275">
    <property type="entry name" value="Glyoxalase/dOase/EhpR"/>
</dbReference>
<keyword evidence="2" id="KW-0560">Oxidoreductase</keyword>
<dbReference type="PROSITE" id="PS51819">
    <property type="entry name" value="VOC"/>
    <property type="match status" value="1"/>
</dbReference>
<dbReference type="Proteomes" id="UP000031307">
    <property type="component" value="Unassembled WGS sequence"/>
</dbReference>
<dbReference type="Gene3D" id="3.30.720.110">
    <property type="match status" value="1"/>
</dbReference>
<dbReference type="Gene3D" id="3.30.720.120">
    <property type="match status" value="1"/>
</dbReference>
<keyword evidence="2" id="KW-0223">Dioxygenase</keyword>
<dbReference type="OMA" id="NFVILYV"/>
<dbReference type="PATRIC" id="fig|83552.4.peg.1016"/>
<evidence type="ECO:0000313" key="2">
    <source>
        <dbReference type="EMBL" id="KIA77767.1"/>
    </source>
</evidence>
<accession>A0A0C1E9A6</accession>
<dbReference type="SUPFAM" id="SSF54593">
    <property type="entry name" value="Glyoxalase/Bleomycin resistance protein/Dihydroxybiphenyl dioxygenase"/>
    <property type="match status" value="1"/>
</dbReference>
<name>A0A0C1E9A6_9BACT</name>
<evidence type="ECO:0000259" key="1">
    <source>
        <dbReference type="PROSITE" id="PS51819"/>
    </source>
</evidence>
<reference evidence="2 3" key="1">
    <citation type="journal article" date="2014" name="Mol. Biol. Evol.">
        <title>Massive expansion of Ubiquitination-related gene families within the Chlamydiae.</title>
        <authorList>
            <person name="Domman D."/>
            <person name="Collingro A."/>
            <person name="Lagkouvardos I."/>
            <person name="Gehre L."/>
            <person name="Weinmaier T."/>
            <person name="Rattei T."/>
            <person name="Subtil A."/>
            <person name="Horn M."/>
        </authorList>
    </citation>
    <scope>NUCLEOTIDE SEQUENCE [LARGE SCALE GENOMIC DNA]</scope>
    <source>
        <strain evidence="2 3">OEW1</strain>
    </source>
</reference>
<comment type="caution">
    <text evidence="2">The sequence shown here is derived from an EMBL/GenBank/DDBJ whole genome shotgun (WGS) entry which is preliminary data.</text>
</comment>
<feature type="domain" description="VOC" evidence="1">
    <location>
        <begin position="5"/>
        <end position="119"/>
    </location>
</feature>
<dbReference type="RefSeq" id="WP_013925005.1">
    <property type="nucleotide sequence ID" value="NZ_JSAM01000062.1"/>
</dbReference>